<dbReference type="AlphaFoldDB" id="A0A383CY36"/>
<accession>A0A383CY36</accession>
<proteinExistence type="predicted"/>
<dbReference type="EMBL" id="UINC01212544">
    <property type="protein sequence ID" value="SVE36919.1"/>
    <property type="molecule type" value="Genomic_DNA"/>
</dbReference>
<feature type="non-terminal residue" evidence="1">
    <location>
        <position position="1"/>
    </location>
</feature>
<organism evidence="1">
    <name type="scientific">marine metagenome</name>
    <dbReference type="NCBI Taxonomy" id="408172"/>
    <lineage>
        <taxon>unclassified sequences</taxon>
        <taxon>metagenomes</taxon>
        <taxon>ecological metagenomes</taxon>
    </lineage>
</organism>
<evidence type="ECO:0000313" key="1">
    <source>
        <dbReference type="EMBL" id="SVE36919.1"/>
    </source>
</evidence>
<reference evidence="1" key="1">
    <citation type="submission" date="2018-05" db="EMBL/GenBank/DDBJ databases">
        <authorList>
            <person name="Lanie J.A."/>
            <person name="Ng W.-L."/>
            <person name="Kazmierczak K.M."/>
            <person name="Andrzejewski T.M."/>
            <person name="Davidsen T.M."/>
            <person name="Wayne K.J."/>
            <person name="Tettelin H."/>
            <person name="Glass J.I."/>
            <person name="Rusch D."/>
            <person name="Podicherti R."/>
            <person name="Tsui H.-C.T."/>
            <person name="Winkler M.E."/>
        </authorList>
    </citation>
    <scope>NUCLEOTIDE SEQUENCE</scope>
</reference>
<sequence length="162" mass="18058">SEVVDLTSKLDGKSDELSKSENRVFELQRDLEDTGADLIKSQSKVADITSKLDGKSAELGAAKVKISEYTQVVEVDFPNLRYRTEQASLVMEVFNEFLRIGASGSTPDLQTSLNLLGKINDIEDDEIRGIWDLIMESDDTLSDQESGELIWAMLVKVEKSLR</sequence>
<gene>
    <name evidence="1" type="ORF">METZ01_LOCUS489773</name>
</gene>
<protein>
    <submittedName>
        <fullName evidence="1">Uncharacterized protein</fullName>
    </submittedName>
</protein>
<name>A0A383CY36_9ZZZZ</name>